<dbReference type="Proteomes" id="UP000033647">
    <property type="component" value="Unassembled WGS sequence"/>
</dbReference>
<protein>
    <submittedName>
        <fullName evidence="5">Membrane protein</fullName>
    </submittedName>
</protein>
<evidence type="ECO:0000256" key="3">
    <source>
        <dbReference type="ARBA" id="ARBA00022989"/>
    </source>
</evidence>
<dbReference type="STRING" id="1047168.A0A0F4GVI4"/>
<dbReference type="OrthoDB" id="4456959at2759"/>
<keyword evidence="2" id="KW-0812">Transmembrane</keyword>
<evidence type="ECO:0000256" key="4">
    <source>
        <dbReference type="ARBA" id="ARBA00023136"/>
    </source>
</evidence>
<name>A0A0F4GVI4_9PEZI</name>
<dbReference type="EMBL" id="LAFY01000331">
    <property type="protein sequence ID" value="KJY00231.1"/>
    <property type="molecule type" value="Genomic_DNA"/>
</dbReference>
<keyword evidence="4" id="KW-0472">Membrane</keyword>
<organism evidence="5 6">
    <name type="scientific">Zymoseptoria brevis</name>
    <dbReference type="NCBI Taxonomy" id="1047168"/>
    <lineage>
        <taxon>Eukaryota</taxon>
        <taxon>Fungi</taxon>
        <taxon>Dikarya</taxon>
        <taxon>Ascomycota</taxon>
        <taxon>Pezizomycotina</taxon>
        <taxon>Dothideomycetes</taxon>
        <taxon>Dothideomycetidae</taxon>
        <taxon>Mycosphaerellales</taxon>
        <taxon>Mycosphaerellaceae</taxon>
        <taxon>Zymoseptoria</taxon>
    </lineage>
</organism>
<keyword evidence="3" id="KW-1133">Transmembrane helix</keyword>
<comment type="caution">
    <text evidence="5">The sequence shown here is derived from an EMBL/GenBank/DDBJ whole genome shotgun (WGS) entry which is preliminary data.</text>
</comment>
<comment type="subcellular location">
    <subcellularLocation>
        <location evidence="1">Membrane</location>
    </subcellularLocation>
</comment>
<dbReference type="InterPro" id="IPR023352">
    <property type="entry name" value="MAPEG-like_dom_sf"/>
</dbReference>
<keyword evidence="6" id="KW-1185">Reference proteome</keyword>
<sequence length="147" mass="16329">MSAALGLRQPLLRPVIALAGWTFIMQGWMYAKRLPALSNPDYGCSMEAGEIAHDMNTKLPIEVRQVADNYNHLHEQPTVFYAVALALSAIGDTHDYTIYGAWGYVGLRVVHSLFQSLVNKVMTRFQIFSLSSVVLASLTARAARLLF</sequence>
<dbReference type="GO" id="GO:0016020">
    <property type="term" value="C:membrane"/>
    <property type="evidence" value="ECO:0007669"/>
    <property type="project" value="UniProtKB-SubCell"/>
</dbReference>
<evidence type="ECO:0000313" key="6">
    <source>
        <dbReference type="Proteomes" id="UP000033647"/>
    </source>
</evidence>
<evidence type="ECO:0000313" key="5">
    <source>
        <dbReference type="EMBL" id="KJY00231.1"/>
    </source>
</evidence>
<dbReference type="Gene3D" id="1.20.120.550">
    <property type="entry name" value="Membrane associated eicosanoid/glutathione metabolism-like domain"/>
    <property type="match status" value="1"/>
</dbReference>
<dbReference type="AlphaFoldDB" id="A0A0F4GVI4"/>
<dbReference type="Pfam" id="PF01124">
    <property type="entry name" value="MAPEG"/>
    <property type="match status" value="1"/>
</dbReference>
<accession>A0A0F4GVI4</accession>
<dbReference type="SUPFAM" id="SSF161084">
    <property type="entry name" value="MAPEG domain-like"/>
    <property type="match status" value="1"/>
</dbReference>
<proteinExistence type="predicted"/>
<dbReference type="InterPro" id="IPR001129">
    <property type="entry name" value="Membr-assoc_MAPEG"/>
</dbReference>
<reference evidence="5 6" key="1">
    <citation type="submission" date="2015-03" db="EMBL/GenBank/DDBJ databases">
        <title>RNA-seq based gene annotation and comparative genomics of four Zymoseptoria species reveal species-specific pathogenicity related genes and transposable element activity.</title>
        <authorList>
            <person name="Grandaubert J."/>
            <person name="Bhattacharyya A."/>
            <person name="Stukenbrock E.H."/>
        </authorList>
    </citation>
    <scope>NUCLEOTIDE SEQUENCE [LARGE SCALE GENOMIC DNA]</scope>
    <source>
        <strain evidence="5 6">Zb18110</strain>
    </source>
</reference>
<gene>
    <name evidence="5" type="ORF">TI39_contig339g00019</name>
</gene>
<evidence type="ECO:0000256" key="2">
    <source>
        <dbReference type="ARBA" id="ARBA00022692"/>
    </source>
</evidence>
<evidence type="ECO:0000256" key="1">
    <source>
        <dbReference type="ARBA" id="ARBA00004370"/>
    </source>
</evidence>